<accession>A0ACB6V655</accession>
<proteinExistence type="predicted"/>
<sequence length="255" mass="28587">MGPAEGEGSIYDDINQVLNVLPQLNTGLNVDPLFLHDNDARDDWFENEQHDLAIFKIFDIKLVHGWLMDPAALSDYKTVKNKIRSFDNYQLVSLRDQVTLDTPGGNADDDSSLIDGNLVWQSLSSVTGDLDMFYDENFQLSTSDGTHVNNNSASTGEAVGAGGDVDSVDLKLAQSLQLQEDEILAREFEQQRQQQQQQRQQQQQQQQQQRRTQERQGQTIGQATGGTGNLRGKRNSTNLDGWQGKKDKDKKCIIC</sequence>
<keyword evidence="2" id="KW-1185">Reference proteome</keyword>
<reference evidence="1 2" key="1">
    <citation type="journal article" date="2020" name="Front. Microbiol.">
        <title>Phenotypic and Genetic Characterization of the Cheese Ripening Yeast Geotrichum candidum.</title>
        <authorList>
            <person name="Perkins V."/>
            <person name="Vignola S."/>
            <person name="Lessard M.H."/>
            <person name="Plante P.L."/>
            <person name="Corbeil J."/>
            <person name="Dugat-Bony E."/>
            <person name="Frenette M."/>
            <person name="Labrie S."/>
        </authorList>
    </citation>
    <scope>NUCLEOTIDE SEQUENCE [LARGE SCALE GENOMIC DNA]</scope>
    <source>
        <strain evidence="1 2">LMA-1147</strain>
    </source>
</reference>
<dbReference type="EMBL" id="QVQA01000034">
    <property type="protein sequence ID" value="KAF5099286.1"/>
    <property type="molecule type" value="Genomic_DNA"/>
</dbReference>
<dbReference type="Proteomes" id="UP000744676">
    <property type="component" value="Unassembled WGS sequence"/>
</dbReference>
<evidence type="ECO:0000313" key="1">
    <source>
        <dbReference type="EMBL" id="KAF5099286.1"/>
    </source>
</evidence>
<name>A0ACB6V655_9ASCO</name>
<protein>
    <submittedName>
        <fullName evidence="1">Uncharacterized protein</fullName>
    </submittedName>
</protein>
<evidence type="ECO:0000313" key="2">
    <source>
        <dbReference type="Proteomes" id="UP000744676"/>
    </source>
</evidence>
<comment type="caution">
    <text evidence="1">The sequence shown here is derived from an EMBL/GenBank/DDBJ whole genome shotgun (WGS) entry which is preliminary data.</text>
</comment>
<organism evidence="1 2">
    <name type="scientific">Geotrichum galactomycetum</name>
    <dbReference type="NCBI Taxonomy" id="27317"/>
    <lineage>
        <taxon>Eukaryota</taxon>
        <taxon>Fungi</taxon>
        <taxon>Dikarya</taxon>
        <taxon>Ascomycota</taxon>
        <taxon>Saccharomycotina</taxon>
        <taxon>Dipodascomycetes</taxon>
        <taxon>Dipodascales</taxon>
        <taxon>Dipodascaceae</taxon>
        <taxon>Geotrichum</taxon>
    </lineage>
</organism>
<gene>
    <name evidence="1" type="ORF">D0Z00_001690</name>
</gene>